<proteinExistence type="predicted"/>
<protein>
    <submittedName>
        <fullName evidence="1">Uncharacterized protein</fullName>
    </submittedName>
</protein>
<dbReference type="OrthoDB" id="1787307at2"/>
<keyword evidence="2" id="KW-1185">Reference proteome</keyword>
<dbReference type="AlphaFoldDB" id="A0A1M4XFY4"/>
<dbReference type="STRING" id="1121429.SAMN02745133_01437"/>
<accession>A0A1M4XFY4</accession>
<organism evidence="1 2">
    <name type="scientific">Desulforamulus putei DSM 12395</name>
    <dbReference type="NCBI Taxonomy" id="1121429"/>
    <lineage>
        <taxon>Bacteria</taxon>
        <taxon>Bacillati</taxon>
        <taxon>Bacillota</taxon>
        <taxon>Clostridia</taxon>
        <taxon>Eubacteriales</taxon>
        <taxon>Peptococcaceae</taxon>
        <taxon>Desulforamulus</taxon>
    </lineage>
</organism>
<dbReference type="EMBL" id="FQUY01000008">
    <property type="protein sequence ID" value="SHE92321.1"/>
    <property type="molecule type" value="Genomic_DNA"/>
</dbReference>
<dbReference type="RefSeq" id="WP_073237913.1">
    <property type="nucleotide sequence ID" value="NZ_FQUY01000008.1"/>
</dbReference>
<sequence>MNLNIYLVVKILNGQCDEISCFDTEEAALAYAQQTVTHEPYDIVSIFRVILNNPNVQLTIKEFRKGTCG</sequence>
<evidence type="ECO:0000313" key="1">
    <source>
        <dbReference type="EMBL" id="SHE92321.1"/>
    </source>
</evidence>
<dbReference type="Proteomes" id="UP000184148">
    <property type="component" value="Unassembled WGS sequence"/>
</dbReference>
<name>A0A1M4XFY4_9FIRM</name>
<gene>
    <name evidence="1" type="ORF">SAMN02745133_01437</name>
</gene>
<evidence type="ECO:0000313" key="2">
    <source>
        <dbReference type="Proteomes" id="UP000184148"/>
    </source>
</evidence>
<reference evidence="2" key="1">
    <citation type="submission" date="2016-11" db="EMBL/GenBank/DDBJ databases">
        <authorList>
            <person name="Varghese N."/>
            <person name="Submissions S."/>
        </authorList>
    </citation>
    <scope>NUCLEOTIDE SEQUENCE [LARGE SCALE GENOMIC DNA]</scope>
    <source>
        <strain evidence="2">DSM 12395</strain>
    </source>
</reference>